<sequence length="511" mass="54099">MPTSPLPAFFDPAKALPSSLAAWRQAFAALPPDRSRPVELWCDRGELPPVVEAVRIPHPADGRVRQLAVLYLAALVNNVLCTRGAGRVSVVSDSDETAGELAAALERTLFRRLDSFSNMSLAFLFSLTRQVFGTNFVLDADRKHALSLRDRLRPQASGSRRPAAPPGPARPGTVLAVNIGQHLTSLALVRLDPTGGYDVAGLVRRDTWPAGGRQCLPAAWDGIFAEARAFAAASGRPVDAVGVSIAATTLAGVVHPVPEFGLFADCPPEEIDTANVLLRQACGRAFPGLPLAVVNDGEAQARFAFHHSHPPATGAALSGDMLSLRLGACPAVHCLDARGRPVEGLHEYGWLVTRYAPSKAAGSLFSTTRLYLSHYGVAAAAHDLGLLEHYRLPIEAAIPFFHDALVRNGNPAGLDAARVYALLGAHLGMLAHELDRNRPLAAIRLLGSTANKIDAEVFVAMQRGFSGFADRHCLPLGDIRLDLLEDTSSIAGLVGAAQAALAHQAPVDATG</sequence>
<protein>
    <recommendedName>
        <fullName evidence="3">Transcriptional regulator/sugar kinase</fullName>
    </recommendedName>
</protein>
<gene>
    <name evidence="2" type="ORF">DesU5LDRAFT_2086</name>
</gene>
<dbReference type="AlphaFoldDB" id="I2Q1U9"/>
<dbReference type="HOGENOM" id="CLU_501290_0_0_7"/>
<dbReference type="STRING" id="596152.DesU5LDRAFT_2086"/>
<dbReference type="eggNOG" id="ENOG5031GMK">
    <property type="taxonomic scope" value="Bacteria"/>
</dbReference>
<dbReference type="Gene3D" id="3.30.420.40">
    <property type="match status" value="1"/>
</dbReference>
<evidence type="ECO:0008006" key="3">
    <source>
        <dbReference type="Google" id="ProtNLM"/>
    </source>
</evidence>
<evidence type="ECO:0000313" key="2">
    <source>
        <dbReference type="EMBL" id="EIG53755.1"/>
    </source>
</evidence>
<name>I2Q1U9_9BACT</name>
<organism evidence="2">
    <name type="scientific">Desulfovibrio sp. U5L</name>
    <dbReference type="NCBI Taxonomy" id="596152"/>
    <lineage>
        <taxon>Bacteria</taxon>
        <taxon>Pseudomonadati</taxon>
        <taxon>Thermodesulfobacteriota</taxon>
        <taxon>Desulfovibrionia</taxon>
        <taxon>Desulfovibrionales</taxon>
        <taxon>Desulfovibrionaceae</taxon>
        <taxon>Desulfovibrio</taxon>
    </lineage>
</organism>
<feature type="region of interest" description="Disordered" evidence="1">
    <location>
        <begin position="150"/>
        <end position="171"/>
    </location>
</feature>
<dbReference type="EMBL" id="JH600068">
    <property type="protein sequence ID" value="EIG53755.1"/>
    <property type="molecule type" value="Genomic_DNA"/>
</dbReference>
<evidence type="ECO:0000256" key="1">
    <source>
        <dbReference type="SAM" id="MobiDB-lite"/>
    </source>
</evidence>
<proteinExistence type="predicted"/>
<reference evidence="2" key="1">
    <citation type="submission" date="2011-11" db="EMBL/GenBank/DDBJ databases">
        <title>Improved High-Quality Draft sequence of Desulfovibrio sp. U5L.</title>
        <authorList>
            <consortium name="US DOE Joint Genome Institute"/>
            <person name="Lucas S."/>
            <person name="Han J."/>
            <person name="Lapidus A."/>
            <person name="Cheng J.-F."/>
            <person name="Goodwin L."/>
            <person name="Pitluck S."/>
            <person name="Peters L."/>
            <person name="Ovchinnikova G."/>
            <person name="Held B."/>
            <person name="Detter J.C."/>
            <person name="Han C."/>
            <person name="Tapia R."/>
            <person name="Land M."/>
            <person name="Hauser L."/>
            <person name="Kyrpides N."/>
            <person name="Ivanova N."/>
            <person name="Pagani I."/>
            <person name="Gabster J."/>
            <person name="Walker C."/>
            <person name="Stolyar S."/>
            <person name="Stahl D."/>
            <person name="Arkin A."/>
            <person name="Dehal P."/>
            <person name="Hazen T."/>
            <person name="Woyke T."/>
        </authorList>
    </citation>
    <scope>NUCLEOTIDE SEQUENCE [LARGE SCALE GENOMIC DNA]</scope>
    <source>
        <strain evidence="2">U5L</strain>
    </source>
</reference>
<accession>I2Q1U9</accession>
<dbReference type="OrthoDB" id="5442775at2"/>